<evidence type="ECO:0000313" key="4">
    <source>
        <dbReference type="Proteomes" id="UP000830167"/>
    </source>
</evidence>
<dbReference type="SUPFAM" id="SSF51445">
    <property type="entry name" value="(Trans)glycosidases"/>
    <property type="match status" value="1"/>
</dbReference>
<gene>
    <name evidence="3" type="ORF">LSG31_02075</name>
</gene>
<feature type="domain" description="SLH" evidence="2">
    <location>
        <begin position="168"/>
        <end position="231"/>
    </location>
</feature>
<organism evidence="3 4">
    <name type="scientific">Fodinisporobacter ferrooxydans</name>
    <dbReference type="NCBI Taxonomy" id="2901836"/>
    <lineage>
        <taxon>Bacteria</taxon>
        <taxon>Bacillati</taxon>
        <taxon>Bacillota</taxon>
        <taxon>Bacilli</taxon>
        <taxon>Bacillales</taxon>
        <taxon>Alicyclobacillaceae</taxon>
        <taxon>Fodinisporobacter</taxon>
    </lineage>
</organism>
<proteinExistence type="predicted"/>
<sequence length="867" mass="92687">MKARQRRSASKSYSFSKIFTSIGLSLGLLSTSPVYAAANPAVSFTDIGQNFSWAMPAIQALVSANIVSGRDSSHFAPQAPVTRAEFAKLLVLALKLPLVKPDNPTFSDVPQSFWGYSYIETAYKNGLIFGVGDRRFAPGDPVKREDVVTMIGRALLKDSLDSLNVSNIQTFSDYQSIDPYARGGVAAATQLHIVNGYVDKTFRPQGLTNRAEASQIIYQTMNVSTDQIHSLEIPKITISQLPAQLKIGDKQSFTATVAYPDGTTSNAPIHWSVAGGTGTIDTQGMFTATNSGTGTVQADVYLPNGRQVSASVPVQVAAPISKLVLNPDVIEMTSGESQAITVTAFDANGNSVNPPAVTWSVTGNIGTVSNNGTFQATQAGQGTITATLAQAGQAPVTASLPVVVLTPYHLSILPETTSAYYPGQNIPVKVQLLDDKNQPVNTDSSRSITLTVTMPDGGTYTRTAIDANGIATFSLSHTLAGNYSVTASGEHLIQSQADSFTVLPGAPAALNVFATPSPWVTPNQSVALKAVAVDTWGNVLPNIHLPVQVSLSDSQHGAFAAVNGTTGSDSSIGSFVAGQTKGDTTVNVTATSDGQPITGSTTLHVYTAQGAGLVSGKGVWMMWSDWKNHNVDDTLAKLKQAGVTHIYLEVATTSDGFYGKDALNDFLPKAHDQGFVVIGWIYAQLKDPYADAAQTIQVAQYATPRGDKVDGIAADLEDATYLSATNLDTYSKSLRSNLGDNYPLIAVTYPESWRPNLPWTTFAQYYDVIAPMDYWHYNEKSYSYDTVYNQIKPEVDNIRKATGNPYIAVTMIGQSYNMFNDAGQEPTGTEITAAMQAAKDSGSVGYSTYRMFTATPDEWNAFANFKW</sequence>
<reference evidence="3" key="1">
    <citation type="submission" date="2021-12" db="EMBL/GenBank/DDBJ databases">
        <title>Alicyclobacillaceae gen. nov., sp. nov., isolated from chalcocite enrichment system.</title>
        <authorList>
            <person name="Jiang Z."/>
        </authorList>
    </citation>
    <scope>NUCLEOTIDE SEQUENCE</scope>
    <source>
        <strain evidence="3">MYW30-H2</strain>
    </source>
</reference>
<feature type="chain" id="PRO_5047233128" evidence="1">
    <location>
        <begin position="37"/>
        <end position="867"/>
    </location>
</feature>
<dbReference type="RefSeq" id="WP_347437763.1">
    <property type="nucleotide sequence ID" value="NZ_CP089291.1"/>
</dbReference>
<dbReference type="Pfam" id="PF00395">
    <property type="entry name" value="SLH"/>
    <property type="match status" value="3"/>
</dbReference>
<dbReference type="InterPro" id="IPR013783">
    <property type="entry name" value="Ig-like_fold"/>
</dbReference>
<dbReference type="SUPFAM" id="SSF49373">
    <property type="entry name" value="Invasin/intimin cell-adhesion fragments"/>
    <property type="match status" value="2"/>
</dbReference>
<feature type="domain" description="SLH" evidence="2">
    <location>
        <begin position="102"/>
        <end position="165"/>
    </location>
</feature>
<dbReference type="InterPro" id="IPR008964">
    <property type="entry name" value="Invasin/intimin_cell_adhesion"/>
</dbReference>
<feature type="domain" description="SLH" evidence="2">
    <location>
        <begin position="41"/>
        <end position="101"/>
    </location>
</feature>
<dbReference type="SMART" id="SM00635">
    <property type="entry name" value="BID_2"/>
    <property type="match status" value="2"/>
</dbReference>
<dbReference type="Gene3D" id="2.60.40.10">
    <property type="entry name" value="Immunoglobulins"/>
    <property type="match status" value="2"/>
</dbReference>
<dbReference type="Proteomes" id="UP000830167">
    <property type="component" value="Chromosome"/>
</dbReference>
<keyword evidence="4" id="KW-1185">Reference proteome</keyword>
<dbReference type="PANTHER" id="PTHR43308">
    <property type="entry name" value="OUTER MEMBRANE PROTEIN ALPHA-RELATED"/>
    <property type="match status" value="1"/>
</dbReference>
<dbReference type="InterPro" id="IPR051465">
    <property type="entry name" value="Cell_Envelope_Struct_Comp"/>
</dbReference>
<dbReference type="Pfam" id="PF02368">
    <property type="entry name" value="Big_2"/>
    <property type="match status" value="1"/>
</dbReference>
<dbReference type="InterPro" id="IPR003343">
    <property type="entry name" value="Big_2"/>
</dbReference>
<dbReference type="EMBL" id="CP089291">
    <property type="protein sequence ID" value="UOF91072.1"/>
    <property type="molecule type" value="Genomic_DNA"/>
</dbReference>
<dbReference type="InterPro" id="IPR001119">
    <property type="entry name" value="SLH_dom"/>
</dbReference>
<dbReference type="Gene3D" id="2.60.40.1080">
    <property type="match status" value="1"/>
</dbReference>
<name>A0ABY4CNP5_9BACL</name>
<dbReference type="PROSITE" id="PS51272">
    <property type="entry name" value="SLH"/>
    <property type="match status" value="3"/>
</dbReference>
<feature type="signal peptide" evidence="1">
    <location>
        <begin position="1"/>
        <end position="36"/>
    </location>
</feature>
<accession>A0ABY4CNP5</accession>
<evidence type="ECO:0000259" key="2">
    <source>
        <dbReference type="PROSITE" id="PS51272"/>
    </source>
</evidence>
<dbReference type="InterPro" id="IPR017853">
    <property type="entry name" value="GH"/>
</dbReference>
<evidence type="ECO:0000313" key="3">
    <source>
        <dbReference type="EMBL" id="UOF91072.1"/>
    </source>
</evidence>
<protein>
    <submittedName>
        <fullName evidence="3">S-layer homology domain-containing protein</fullName>
    </submittedName>
</protein>
<keyword evidence="1" id="KW-0732">Signal</keyword>
<evidence type="ECO:0000256" key="1">
    <source>
        <dbReference type="SAM" id="SignalP"/>
    </source>
</evidence>